<dbReference type="HOGENOM" id="CLU_162600_1_0_9"/>
<accession>A0A089LH47</accession>
<dbReference type="OrthoDB" id="4774735at2"/>
<sequence>MSEAYHFDVRLQPNETLALIKEGMPQESELLYEELNDLGGGMMIGTLVYERYYFRSGNQAALVIIVDNLKGRSNVRIIPAGGSRGMIIKIDWGAGKSFASAVEQILSDFIVD</sequence>
<reference evidence="1" key="1">
    <citation type="submission" date="2014-08" db="EMBL/GenBank/DDBJ databases">
        <title>Comparative genomics of the Paenibacillus odorifer group.</title>
        <authorList>
            <person name="den Bakker H.C."/>
            <person name="Tsai Y.-C.Y.-C."/>
            <person name="Martin N."/>
            <person name="Korlach J."/>
            <person name="Wiedmann M."/>
        </authorList>
    </citation>
    <scope>NUCLEOTIDE SEQUENCE [LARGE SCALE GENOMIC DNA]</scope>
    <source>
        <strain evidence="1">DSM 13188</strain>
    </source>
</reference>
<keyword evidence="2" id="KW-1185">Reference proteome</keyword>
<evidence type="ECO:0000313" key="2">
    <source>
        <dbReference type="Proteomes" id="UP000029518"/>
    </source>
</evidence>
<dbReference type="InterPro" id="IPR046117">
    <property type="entry name" value="DUF6054"/>
</dbReference>
<organism evidence="1 2">
    <name type="scientific">Paenibacillus borealis</name>
    <dbReference type="NCBI Taxonomy" id="160799"/>
    <lineage>
        <taxon>Bacteria</taxon>
        <taxon>Bacillati</taxon>
        <taxon>Bacillota</taxon>
        <taxon>Bacilli</taxon>
        <taxon>Bacillales</taxon>
        <taxon>Paenibacillaceae</taxon>
        <taxon>Paenibacillus</taxon>
    </lineage>
</organism>
<dbReference type="AlphaFoldDB" id="A0A089LH47"/>
<name>A0A089LH47_PAEBO</name>
<dbReference type="Proteomes" id="UP000029518">
    <property type="component" value="Chromosome"/>
</dbReference>
<proteinExistence type="predicted"/>
<gene>
    <name evidence="1" type="ORF">PBOR_17090</name>
</gene>
<dbReference type="RefSeq" id="WP_042213414.1">
    <property type="nucleotide sequence ID" value="NZ_CP009285.1"/>
</dbReference>
<dbReference type="EMBL" id="CP009285">
    <property type="protein sequence ID" value="AIQ58463.1"/>
    <property type="molecule type" value="Genomic_DNA"/>
</dbReference>
<dbReference type="Pfam" id="PF19524">
    <property type="entry name" value="DUF6054"/>
    <property type="match status" value="1"/>
</dbReference>
<dbReference type="KEGG" id="pbd:PBOR_17090"/>
<protein>
    <submittedName>
        <fullName evidence="1">Uncharacterized protein</fullName>
    </submittedName>
</protein>
<evidence type="ECO:0000313" key="1">
    <source>
        <dbReference type="EMBL" id="AIQ58463.1"/>
    </source>
</evidence>